<dbReference type="RefSeq" id="XP_016944969.4">
    <property type="nucleotide sequence ID" value="XM_017089480.4"/>
</dbReference>
<dbReference type="GeneID" id="108020982"/>
<evidence type="ECO:0000313" key="2">
    <source>
        <dbReference type="Proteomes" id="UP001652628"/>
    </source>
</evidence>
<sequence length="384" mass="44040">MYSLIAWNLCGCQSESQDNARSVCLLQDPPNQCGEFCLSVLEPLLGHIAKHQEQWNTSDALQLNDTQAKLDRIQTKLDWQAISLGDTLKKVLTQDFQDKLTRMEAHQTDIQKSMGSQLEVQINLEKQQKSLAETFKSIVPENFAEMLGKIKEEQTSLQETLKKIPLDNEKNLGRVQDQQKFLGAQLEDQKSHLEALRKTIPENFEERLTTLQENIKNIPEGLEGRLERLENNQKDMQTKMEAQQIRLMNTLTKIYAKVYWPKFERIGSSLLFIDRKNAYSWLTAVNTCREMDGFIASIKDQEELDAIKAKLGGEHFWLGINDRDSIGVYISHASGEKAPFLKWKSGEPNHGESDERCVELVNGEMNDEPCSKEKFLICQTNFDL</sequence>
<dbReference type="CDD" id="cd00037">
    <property type="entry name" value="CLECT"/>
    <property type="match status" value="1"/>
</dbReference>
<proteinExistence type="predicted"/>
<feature type="domain" description="C-type lectin" evidence="1">
    <location>
        <begin position="266"/>
        <end position="379"/>
    </location>
</feature>
<dbReference type="PROSITE" id="PS50041">
    <property type="entry name" value="C_TYPE_LECTIN_2"/>
    <property type="match status" value="1"/>
</dbReference>
<name>A0AB39ZX71_DROSZ</name>
<dbReference type="PANTHER" id="PTHR22803">
    <property type="entry name" value="MANNOSE, PHOSPHOLIPASE, LECTIN RECEPTOR RELATED"/>
    <property type="match status" value="1"/>
</dbReference>
<dbReference type="AlphaFoldDB" id="A0AB39ZX71"/>
<evidence type="ECO:0000313" key="3">
    <source>
        <dbReference type="RefSeq" id="XP_016944969.4"/>
    </source>
</evidence>
<evidence type="ECO:0000259" key="1">
    <source>
        <dbReference type="PROSITE" id="PS50041"/>
    </source>
</evidence>
<protein>
    <submittedName>
        <fullName evidence="3">C-type lectin domain family 4 member M</fullName>
    </submittedName>
</protein>
<accession>A0AB39ZX71</accession>
<dbReference type="SMART" id="SM00034">
    <property type="entry name" value="CLECT"/>
    <property type="match status" value="1"/>
</dbReference>
<dbReference type="SUPFAM" id="SSF56436">
    <property type="entry name" value="C-type lectin-like"/>
    <property type="match status" value="1"/>
</dbReference>
<dbReference type="InterPro" id="IPR016187">
    <property type="entry name" value="CTDL_fold"/>
</dbReference>
<gene>
    <name evidence="3" type="primary">LOC108020982</name>
</gene>
<keyword evidence="2" id="KW-1185">Reference proteome</keyword>
<reference evidence="3" key="2">
    <citation type="submission" date="2025-08" db="UniProtKB">
        <authorList>
            <consortium name="RefSeq"/>
        </authorList>
    </citation>
    <scope>IDENTIFICATION</scope>
</reference>
<dbReference type="Pfam" id="PF00059">
    <property type="entry name" value="Lectin_C"/>
    <property type="match status" value="1"/>
</dbReference>
<dbReference type="Proteomes" id="UP001652628">
    <property type="component" value="Chromosome 2L"/>
</dbReference>
<dbReference type="InterPro" id="IPR016186">
    <property type="entry name" value="C-type_lectin-like/link_sf"/>
</dbReference>
<dbReference type="Gene3D" id="3.10.100.10">
    <property type="entry name" value="Mannose-Binding Protein A, subunit A"/>
    <property type="match status" value="1"/>
</dbReference>
<organism evidence="2 3">
    <name type="scientific">Drosophila suzukii</name>
    <name type="common">Spotted-wing drosophila fruit fly</name>
    <dbReference type="NCBI Taxonomy" id="28584"/>
    <lineage>
        <taxon>Eukaryota</taxon>
        <taxon>Metazoa</taxon>
        <taxon>Ecdysozoa</taxon>
        <taxon>Arthropoda</taxon>
        <taxon>Hexapoda</taxon>
        <taxon>Insecta</taxon>
        <taxon>Pterygota</taxon>
        <taxon>Neoptera</taxon>
        <taxon>Endopterygota</taxon>
        <taxon>Diptera</taxon>
        <taxon>Brachycera</taxon>
        <taxon>Muscomorpha</taxon>
        <taxon>Ephydroidea</taxon>
        <taxon>Drosophilidae</taxon>
        <taxon>Drosophila</taxon>
        <taxon>Sophophora</taxon>
    </lineage>
</organism>
<dbReference type="InterPro" id="IPR001304">
    <property type="entry name" value="C-type_lectin-like"/>
</dbReference>
<reference evidence="2" key="1">
    <citation type="submission" date="2025-05" db="UniProtKB">
        <authorList>
            <consortium name="RefSeq"/>
        </authorList>
    </citation>
    <scope>NUCLEOTIDE SEQUENCE [LARGE SCALE GENOMIC DNA]</scope>
</reference>
<dbReference type="InterPro" id="IPR050111">
    <property type="entry name" value="C-type_lectin/snaclec_domain"/>
</dbReference>